<protein>
    <submittedName>
        <fullName evidence="2">KAP family NTPase</fullName>
    </submittedName>
</protein>
<dbReference type="Proteomes" id="UP000824334">
    <property type="component" value="Chromosome"/>
</dbReference>
<dbReference type="GeneID" id="94374364"/>
<organism evidence="2 3">
    <name type="scientific">Brevundimonas nasdae</name>
    <dbReference type="NCBI Taxonomy" id="172043"/>
    <lineage>
        <taxon>Bacteria</taxon>
        <taxon>Pseudomonadati</taxon>
        <taxon>Pseudomonadota</taxon>
        <taxon>Alphaproteobacteria</taxon>
        <taxon>Caulobacterales</taxon>
        <taxon>Caulobacteraceae</taxon>
        <taxon>Brevundimonas</taxon>
    </lineage>
</organism>
<proteinExistence type="predicted"/>
<feature type="domain" description="KAP NTPase" evidence="1">
    <location>
        <begin position="67"/>
        <end position="347"/>
    </location>
</feature>
<name>A0ABX8TIW2_9CAUL</name>
<dbReference type="RefSeq" id="WP_219353778.1">
    <property type="nucleotide sequence ID" value="NZ_CP080034.1"/>
</dbReference>
<sequence length="510" mass="55901">MVRSDAAEVGVKRCNPQWLFAHFSMPDSPSPTSDPYADIWADDLFSRRADADMLAAYIESIAGRPSLREDHKGFTISVDAEYGTGKSFFLKRFARHLSVNHSVAFVDAWSDDLADDPLTAIAATLKKALDPLSKKDKVVAEAMHLVTSKVGAVAKIVGKGIAKKVIALAITESVAGELLECVGVDGQRGAEDDLKDVASVLGDGIVDGLSQKSPKKLMADRIASFELGQTAIRDLKESLAHLVKVSGNSELRSPIVVIIDELDRCRPPYAIKLLEELKHLFDVPGVVFVLGLNSSQLSKSIKAAYGSEFDGVSYLRRFIDRQYTLKAPNLRPLVSYINSNMLLDLSRLEMPDVRIDGELTRNVNPDAIISHYMELYGLSARSAYSVGDLLQTCMAVVRGQALFAPVLLPYVVAKALHVPVHALMPQVSTKLEIAFYSGGFNGTYDYMSANDYFVQVSDVLHLDHNKLFGLVNSGDRIASSISNYLFNRDRSDMSSPANYSRLMEVVGRFS</sequence>
<keyword evidence="3" id="KW-1185">Reference proteome</keyword>
<dbReference type="Pfam" id="PF07693">
    <property type="entry name" value="KAP_NTPase"/>
    <property type="match status" value="1"/>
</dbReference>
<reference evidence="2 3" key="1">
    <citation type="submission" date="2021-07" db="EMBL/GenBank/DDBJ databases">
        <title>Isolation and characterization of bacteria from a gold mining with a capacity of golden bioaccumulation.</title>
        <authorList>
            <person name="Yang X.J."/>
        </authorList>
    </citation>
    <scope>NUCLEOTIDE SEQUENCE [LARGE SCALE GENOMIC DNA]</scope>
    <source>
        <strain evidence="2 3">Au29</strain>
    </source>
</reference>
<dbReference type="InterPro" id="IPR011646">
    <property type="entry name" value="KAP_P-loop"/>
</dbReference>
<evidence type="ECO:0000313" key="3">
    <source>
        <dbReference type="Proteomes" id="UP000824334"/>
    </source>
</evidence>
<evidence type="ECO:0000313" key="2">
    <source>
        <dbReference type="EMBL" id="QYC11131.1"/>
    </source>
</evidence>
<evidence type="ECO:0000259" key="1">
    <source>
        <dbReference type="Pfam" id="PF07693"/>
    </source>
</evidence>
<dbReference type="EMBL" id="CP080034">
    <property type="protein sequence ID" value="QYC11131.1"/>
    <property type="molecule type" value="Genomic_DNA"/>
</dbReference>
<gene>
    <name evidence="2" type="ORF">KWG56_03740</name>
</gene>
<accession>A0ABX8TIW2</accession>